<evidence type="ECO:0000313" key="1">
    <source>
        <dbReference type="EMBL" id="KAJ7711111.1"/>
    </source>
</evidence>
<accession>A0AAD7MCV6</accession>
<organism evidence="1 2">
    <name type="scientific">Mycena metata</name>
    <dbReference type="NCBI Taxonomy" id="1033252"/>
    <lineage>
        <taxon>Eukaryota</taxon>
        <taxon>Fungi</taxon>
        <taxon>Dikarya</taxon>
        <taxon>Basidiomycota</taxon>
        <taxon>Agaricomycotina</taxon>
        <taxon>Agaricomycetes</taxon>
        <taxon>Agaricomycetidae</taxon>
        <taxon>Agaricales</taxon>
        <taxon>Marasmiineae</taxon>
        <taxon>Mycenaceae</taxon>
        <taxon>Mycena</taxon>
    </lineage>
</organism>
<gene>
    <name evidence="1" type="ORF">B0H16DRAFT_1480563</name>
</gene>
<keyword evidence="2" id="KW-1185">Reference proteome</keyword>
<evidence type="ECO:0000313" key="2">
    <source>
        <dbReference type="Proteomes" id="UP001215598"/>
    </source>
</evidence>
<dbReference type="AlphaFoldDB" id="A0AAD7MCV6"/>
<comment type="caution">
    <text evidence="1">The sequence shown here is derived from an EMBL/GenBank/DDBJ whole genome shotgun (WGS) entry which is preliminary data.</text>
</comment>
<reference evidence="1" key="1">
    <citation type="submission" date="2023-03" db="EMBL/GenBank/DDBJ databases">
        <title>Massive genome expansion in bonnet fungi (Mycena s.s.) driven by repeated elements and novel gene families across ecological guilds.</title>
        <authorList>
            <consortium name="Lawrence Berkeley National Laboratory"/>
            <person name="Harder C.B."/>
            <person name="Miyauchi S."/>
            <person name="Viragh M."/>
            <person name="Kuo A."/>
            <person name="Thoen E."/>
            <person name="Andreopoulos B."/>
            <person name="Lu D."/>
            <person name="Skrede I."/>
            <person name="Drula E."/>
            <person name="Henrissat B."/>
            <person name="Morin E."/>
            <person name="Kohler A."/>
            <person name="Barry K."/>
            <person name="LaButti K."/>
            <person name="Morin E."/>
            <person name="Salamov A."/>
            <person name="Lipzen A."/>
            <person name="Mereny Z."/>
            <person name="Hegedus B."/>
            <person name="Baldrian P."/>
            <person name="Stursova M."/>
            <person name="Weitz H."/>
            <person name="Taylor A."/>
            <person name="Grigoriev I.V."/>
            <person name="Nagy L.G."/>
            <person name="Martin F."/>
            <person name="Kauserud H."/>
        </authorList>
    </citation>
    <scope>NUCLEOTIDE SEQUENCE</scope>
    <source>
        <strain evidence="1">CBHHK182m</strain>
    </source>
</reference>
<protein>
    <submittedName>
        <fullName evidence="1">Uncharacterized protein</fullName>
    </submittedName>
</protein>
<sequence>MFVVNTLLYLADPQLSTPQRPQAKTKKSARWGFLHLCNNPTTEHSQHFILHNSWPKILTAGDDMQKKIKKIQRHEQVEVPITTNVIAYKVQSYRSFNNITLTGGAVNHNLDQIVVFFKALTFGYTGLGGQEIWEIRLHLGITLLQVRIMHRSTKVEGYCGKLGQMDLRYWRWEAEGSERDSVHMGAYA</sequence>
<dbReference type="EMBL" id="JARKIB010000404">
    <property type="protein sequence ID" value="KAJ7711111.1"/>
    <property type="molecule type" value="Genomic_DNA"/>
</dbReference>
<proteinExistence type="predicted"/>
<name>A0AAD7MCV6_9AGAR</name>
<dbReference type="Proteomes" id="UP001215598">
    <property type="component" value="Unassembled WGS sequence"/>
</dbReference>